<reference evidence="8" key="1">
    <citation type="submission" date="2017-08" db="EMBL/GenBank/DDBJ databases">
        <authorList>
            <person name="Cuomo C."/>
            <person name="Billmyre B."/>
            <person name="Heitman J."/>
        </authorList>
    </citation>
    <scope>NUCLEOTIDE SEQUENCE</scope>
    <source>
        <strain evidence="8">CBS 12478</strain>
    </source>
</reference>
<sequence>MSFSVLRARGLRAATRSVGVKPLRSTLPAIRSLQTDADKSSPMHGDLPSSGSESFKVQLHPESFHSYRCDAPAPETSVTKDELIDMYHWMVQMRRMEQAADALYKQKLIRGFCHLAIGQEAVSVGMEKAIDENDRVITSYRCHTFAVLRGGTIKGVIAELMGRADGMSEGKGGSMHIFTPSFFGGNGIVGAQVPVGAGIALAQKYQKKKTATFALYGDGASNQGQVFEAYNMAKLWNLPCIFVCENNKYGMGTSAERSSQNTQFFTRGDQIPGLQVNGMDILAVREATRWAKEWVTSGKGPLVIEFVTYRYGGHSMSDPGTTYRTRDEVQQMRSEKDAIAGLKKYILDWGVTDEANLKAIDKRAKDEVDVAVEEAKKSPAPDQVEFWKDIYYKGTEPPFMRGREKEEVHFYNK</sequence>
<protein>
    <recommendedName>
        <fullName evidence="5">Pyruvate dehydrogenase E1 component subunit alpha</fullName>
        <ecNumber evidence="5">1.2.4.1</ecNumber>
    </recommendedName>
</protein>
<dbReference type="SUPFAM" id="SSF52518">
    <property type="entry name" value="Thiamin diphosphate-binding fold (THDP-binding)"/>
    <property type="match status" value="1"/>
</dbReference>
<dbReference type="Proteomes" id="UP000322225">
    <property type="component" value="Chromosome 12"/>
</dbReference>
<proteinExistence type="predicted"/>
<reference evidence="8" key="2">
    <citation type="submission" date="2024-01" db="EMBL/GenBank/DDBJ databases">
        <title>Comparative genomics of Cryptococcus and Kwoniella reveals pathogenesis evolution and contrasting modes of karyotype evolution via chromosome fusion or intercentromeric recombination.</title>
        <authorList>
            <person name="Coelho M.A."/>
            <person name="David-Palma M."/>
            <person name="Shea T."/>
            <person name="Bowers K."/>
            <person name="McGinley-Smith S."/>
            <person name="Mohammad A.W."/>
            <person name="Gnirke A."/>
            <person name="Yurkov A.M."/>
            <person name="Nowrousian M."/>
            <person name="Sun S."/>
            <person name="Cuomo C.A."/>
            <person name="Heitman J."/>
        </authorList>
    </citation>
    <scope>NUCLEOTIDE SEQUENCE</scope>
    <source>
        <strain evidence="8">CBS 12478</strain>
    </source>
</reference>
<dbReference type="PANTHER" id="PTHR11516:SF60">
    <property type="entry name" value="PYRUVATE DEHYDROGENASE E1 COMPONENT SUBUNIT ALPHA"/>
    <property type="match status" value="1"/>
</dbReference>
<dbReference type="OrthoDB" id="10256198at2759"/>
<dbReference type="InterPro" id="IPR017597">
    <property type="entry name" value="Pyrv_DH_E1_asu_subgrp-y"/>
</dbReference>
<keyword evidence="9" id="KW-1185">Reference proteome</keyword>
<evidence type="ECO:0000259" key="7">
    <source>
        <dbReference type="Pfam" id="PF00676"/>
    </source>
</evidence>
<dbReference type="Gene3D" id="3.40.50.970">
    <property type="match status" value="1"/>
</dbReference>
<feature type="domain" description="Dehydrogenase E1 component" evidence="7">
    <location>
        <begin position="90"/>
        <end position="381"/>
    </location>
</feature>
<dbReference type="EC" id="1.2.4.1" evidence="5"/>
<evidence type="ECO:0000256" key="1">
    <source>
        <dbReference type="ARBA" id="ARBA00001964"/>
    </source>
</evidence>
<dbReference type="PANTHER" id="PTHR11516">
    <property type="entry name" value="PYRUVATE DEHYDROGENASE E1 COMPONENT, ALPHA SUBUNIT BACTERIAL AND ORGANELLAR"/>
    <property type="match status" value="1"/>
</dbReference>
<evidence type="ECO:0000313" key="8">
    <source>
        <dbReference type="EMBL" id="WWD21858.1"/>
    </source>
</evidence>
<dbReference type="KEGG" id="ksn:43592746"/>
<dbReference type="RefSeq" id="XP_031857143.1">
    <property type="nucleotide sequence ID" value="XM_032008574.1"/>
</dbReference>
<dbReference type="GeneID" id="43592746"/>
<evidence type="ECO:0000313" key="9">
    <source>
        <dbReference type="Proteomes" id="UP000322225"/>
    </source>
</evidence>
<keyword evidence="3 5" id="KW-0786">Thiamine pyrophosphate</keyword>
<evidence type="ECO:0000256" key="3">
    <source>
        <dbReference type="ARBA" id="ARBA00023052"/>
    </source>
</evidence>
<dbReference type="AlphaFoldDB" id="A0A5M6BRJ5"/>
<dbReference type="EMBL" id="CP144062">
    <property type="protein sequence ID" value="WWD21858.1"/>
    <property type="molecule type" value="Genomic_DNA"/>
</dbReference>
<keyword evidence="2 5" id="KW-0560">Oxidoreductase</keyword>
<evidence type="ECO:0000256" key="5">
    <source>
        <dbReference type="RuleBase" id="RU361139"/>
    </source>
</evidence>
<dbReference type="NCBIfam" id="TIGR03182">
    <property type="entry name" value="PDH_E1_alph_y"/>
    <property type="match status" value="1"/>
</dbReference>
<dbReference type="GO" id="GO:0006086">
    <property type="term" value="P:pyruvate decarboxylation to acetyl-CoA"/>
    <property type="evidence" value="ECO:0007669"/>
    <property type="project" value="InterPro"/>
</dbReference>
<dbReference type="InterPro" id="IPR001017">
    <property type="entry name" value="DH_E1"/>
</dbReference>
<accession>A0A5M6BRJ5</accession>
<comment type="cofactor">
    <cofactor evidence="1 5">
        <name>thiamine diphosphate</name>
        <dbReference type="ChEBI" id="CHEBI:58937"/>
    </cofactor>
</comment>
<organism evidence="8 9">
    <name type="scientific">Kwoniella shandongensis</name>
    <dbReference type="NCBI Taxonomy" id="1734106"/>
    <lineage>
        <taxon>Eukaryota</taxon>
        <taxon>Fungi</taxon>
        <taxon>Dikarya</taxon>
        <taxon>Basidiomycota</taxon>
        <taxon>Agaricomycotina</taxon>
        <taxon>Tremellomycetes</taxon>
        <taxon>Tremellales</taxon>
        <taxon>Cryptococcaceae</taxon>
        <taxon>Kwoniella</taxon>
    </lineage>
</organism>
<evidence type="ECO:0000256" key="6">
    <source>
        <dbReference type="SAM" id="MobiDB-lite"/>
    </source>
</evidence>
<evidence type="ECO:0000256" key="2">
    <source>
        <dbReference type="ARBA" id="ARBA00023002"/>
    </source>
</evidence>
<dbReference type="CDD" id="cd02000">
    <property type="entry name" value="TPP_E1_PDC_ADC_BCADC"/>
    <property type="match status" value="1"/>
</dbReference>
<comment type="catalytic activity">
    <reaction evidence="5">
        <text>N(6)-[(R)-lipoyl]-L-lysyl-[protein] + pyruvate + H(+) = N(6)-[(R)-S(8)-acetyldihydrolipoyl]-L-lysyl-[protein] + CO2</text>
        <dbReference type="Rhea" id="RHEA:19189"/>
        <dbReference type="Rhea" id="RHEA-COMP:10474"/>
        <dbReference type="Rhea" id="RHEA-COMP:10478"/>
        <dbReference type="ChEBI" id="CHEBI:15361"/>
        <dbReference type="ChEBI" id="CHEBI:15378"/>
        <dbReference type="ChEBI" id="CHEBI:16526"/>
        <dbReference type="ChEBI" id="CHEBI:83099"/>
        <dbReference type="ChEBI" id="CHEBI:83111"/>
        <dbReference type="EC" id="1.2.4.1"/>
    </reaction>
</comment>
<gene>
    <name evidence="8" type="ORF">CI109_106346</name>
</gene>
<dbReference type="FunFam" id="3.40.50.970:FF:000013">
    <property type="entry name" value="Pyruvate dehydrogenase E1 component subunit alpha"/>
    <property type="match status" value="1"/>
</dbReference>
<dbReference type="GO" id="GO:0004739">
    <property type="term" value="F:pyruvate dehydrogenase (acetyl-transferring) activity"/>
    <property type="evidence" value="ECO:0007669"/>
    <property type="project" value="UniProtKB-UniRule"/>
</dbReference>
<dbReference type="Pfam" id="PF00676">
    <property type="entry name" value="E1_dh"/>
    <property type="match status" value="1"/>
</dbReference>
<feature type="region of interest" description="Disordered" evidence="6">
    <location>
        <begin position="31"/>
        <end position="52"/>
    </location>
</feature>
<dbReference type="InterPro" id="IPR029061">
    <property type="entry name" value="THDP-binding"/>
</dbReference>
<name>A0A5M6BRJ5_9TREE</name>
<comment type="function">
    <text evidence="5">The pyruvate dehydrogenase complex catalyzes the overall conversion of pyruvate to acetyl-CoA and CO(2).</text>
</comment>
<evidence type="ECO:0000256" key="4">
    <source>
        <dbReference type="ARBA" id="ARBA00023317"/>
    </source>
</evidence>
<keyword evidence="4 5" id="KW-0670">Pyruvate</keyword>
<dbReference type="InterPro" id="IPR050642">
    <property type="entry name" value="PDH_E1_Alpha_Subunit"/>
</dbReference>